<accession>E9I5Z8</accession>
<evidence type="ECO:0000256" key="1">
    <source>
        <dbReference type="ARBA" id="ARBA00009759"/>
    </source>
</evidence>
<evidence type="ECO:0000313" key="4">
    <source>
        <dbReference type="EMBL" id="EFX60582.1"/>
    </source>
</evidence>
<dbReference type="KEGG" id="dpx:DAPPUDRAFT_38805"/>
<dbReference type="Proteomes" id="UP000000305">
    <property type="component" value="Unassembled WGS sequence"/>
</dbReference>
<evidence type="ECO:0000313" key="5">
    <source>
        <dbReference type="Proteomes" id="UP000000305"/>
    </source>
</evidence>
<dbReference type="Pfam" id="PF00459">
    <property type="entry name" value="Inositol_P"/>
    <property type="match status" value="1"/>
</dbReference>
<comment type="similarity">
    <text evidence="1">Belongs to the inositol monophosphatase superfamily.</text>
</comment>
<dbReference type="EC" id="3.1.3.7" evidence="2"/>
<dbReference type="PANTHER" id="PTHR43028">
    <property type="entry name" value="3'(2'),5'-BISPHOSPHATE NUCLEOTIDASE 1"/>
    <property type="match status" value="1"/>
</dbReference>
<keyword evidence="3" id="KW-0460">Magnesium</keyword>
<dbReference type="InterPro" id="IPR050725">
    <property type="entry name" value="CysQ/Inositol_MonoPase"/>
</dbReference>
<dbReference type="OrthoDB" id="411145at2759"/>
<evidence type="ECO:0000256" key="3">
    <source>
        <dbReference type="PIRSR" id="PIRSR600760-2"/>
    </source>
</evidence>
<gene>
    <name evidence="4" type="ORF">DAPPUDRAFT_38805</name>
</gene>
<protein>
    <recommendedName>
        <fullName evidence="2">3'(2'),5'-bisphosphate nucleotidase</fullName>
        <ecNumber evidence="2">3.1.3.7</ecNumber>
    </recommendedName>
</protein>
<dbReference type="AlphaFoldDB" id="E9I5Z8"/>
<proteinExistence type="inferred from homology"/>
<dbReference type="eggNOG" id="KOG3099">
    <property type="taxonomic scope" value="Eukaryota"/>
</dbReference>
<dbReference type="EMBL" id="GL736021">
    <property type="protein sequence ID" value="EFX60582.1"/>
    <property type="molecule type" value="Genomic_DNA"/>
</dbReference>
<comment type="cofactor">
    <cofactor evidence="3">
        <name>Mg(2+)</name>
        <dbReference type="ChEBI" id="CHEBI:18420"/>
    </cofactor>
</comment>
<reference evidence="4 5" key="1">
    <citation type="journal article" date="2011" name="Science">
        <title>The ecoresponsive genome of Daphnia pulex.</title>
        <authorList>
            <person name="Colbourne J.K."/>
            <person name="Pfrender M.E."/>
            <person name="Gilbert D."/>
            <person name="Thomas W.K."/>
            <person name="Tucker A."/>
            <person name="Oakley T.H."/>
            <person name="Tokishita S."/>
            <person name="Aerts A."/>
            <person name="Arnold G.J."/>
            <person name="Basu M.K."/>
            <person name="Bauer D.J."/>
            <person name="Caceres C.E."/>
            <person name="Carmel L."/>
            <person name="Casola C."/>
            <person name="Choi J.H."/>
            <person name="Detter J.C."/>
            <person name="Dong Q."/>
            <person name="Dusheyko S."/>
            <person name="Eads B.D."/>
            <person name="Frohlich T."/>
            <person name="Geiler-Samerotte K.A."/>
            <person name="Gerlach D."/>
            <person name="Hatcher P."/>
            <person name="Jogdeo S."/>
            <person name="Krijgsveld J."/>
            <person name="Kriventseva E.V."/>
            <person name="Kultz D."/>
            <person name="Laforsch C."/>
            <person name="Lindquist E."/>
            <person name="Lopez J."/>
            <person name="Manak J.R."/>
            <person name="Muller J."/>
            <person name="Pangilinan J."/>
            <person name="Patwardhan R.P."/>
            <person name="Pitluck S."/>
            <person name="Pritham E.J."/>
            <person name="Rechtsteiner A."/>
            <person name="Rho M."/>
            <person name="Rogozin I.B."/>
            <person name="Sakarya O."/>
            <person name="Salamov A."/>
            <person name="Schaack S."/>
            <person name="Shapiro H."/>
            <person name="Shiga Y."/>
            <person name="Skalitzky C."/>
            <person name="Smith Z."/>
            <person name="Souvorov A."/>
            <person name="Sung W."/>
            <person name="Tang Z."/>
            <person name="Tsuchiya D."/>
            <person name="Tu H."/>
            <person name="Vos H."/>
            <person name="Wang M."/>
            <person name="Wolf Y.I."/>
            <person name="Yamagata H."/>
            <person name="Yamada T."/>
            <person name="Ye Y."/>
            <person name="Shaw J.R."/>
            <person name="Andrews J."/>
            <person name="Crease T.J."/>
            <person name="Tang H."/>
            <person name="Lucas S.M."/>
            <person name="Robertson H.M."/>
            <person name="Bork P."/>
            <person name="Koonin E.V."/>
            <person name="Zdobnov E.M."/>
            <person name="Grigoriev I.V."/>
            <person name="Lynch M."/>
            <person name="Boore J.L."/>
        </authorList>
    </citation>
    <scope>NUCLEOTIDE SEQUENCE [LARGE SCALE GENOMIC DNA]</scope>
</reference>
<evidence type="ECO:0000256" key="2">
    <source>
        <dbReference type="ARBA" id="ARBA00012633"/>
    </source>
</evidence>
<dbReference type="STRING" id="6669.E9I5Z8"/>
<dbReference type="PANTHER" id="PTHR43028:SF5">
    <property type="entry name" value="3'(2'),5'-BISPHOSPHATE NUCLEOTIDASE 1"/>
    <property type="match status" value="1"/>
</dbReference>
<dbReference type="GO" id="GO:0008441">
    <property type="term" value="F:3'(2'),5'-bisphosphate nucleotidase activity"/>
    <property type="evidence" value="ECO:0007669"/>
    <property type="project" value="UniProtKB-EC"/>
</dbReference>
<keyword evidence="3" id="KW-0479">Metal-binding</keyword>
<dbReference type="InParanoid" id="E9I5Z8"/>
<dbReference type="GO" id="GO:0046872">
    <property type="term" value="F:metal ion binding"/>
    <property type="evidence" value="ECO:0007669"/>
    <property type="project" value="UniProtKB-KW"/>
</dbReference>
<dbReference type="OMA" id="SCERKHY"/>
<feature type="binding site" evidence="3">
    <location>
        <position position="76"/>
    </location>
    <ligand>
        <name>Mg(2+)</name>
        <dbReference type="ChEBI" id="CHEBI:18420"/>
        <label>1</label>
        <note>catalytic</note>
    </ligand>
</feature>
<feature type="non-terminal residue" evidence="4">
    <location>
        <position position="112"/>
    </location>
</feature>
<keyword evidence="5" id="KW-1185">Reference proteome</keyword>
<dbReference type="HOGENOM" id="CLU_2152006_0_0_1"/>
<dbReference type="InterPro" id="IPR000760">
    <property type="entry name" value="Inositol_monophosphatase-like"/>
</dbReference>
<name>E9I5Z8_DAPPU</name>
<sequence length="112" mass="12247">MASTSPVFLRLMANAVAVANHAGNIIREVMSKGDLGIVEKVTLGVNDPQTEADRRAQQCIIGNLNKKFPLMSIIGEEDLAQETNVELVSDIDKEVLNLRCPEELVNVTEEDV</sequence>
<dbReference type="SUPFAM" id="SSF56655">
    <property type="entry name" value="Carbohydrate phosphatase"/>
    <property type="match status" value="1"/>
</dbReference>
<organism evidence="4 5">
    <name type="scientific">Daphnia pulex</name>
    <name type="common">Water flea</name>
    <dbReference type="NCBI Taxonomy" id="6669"/>
    <lineage>
        <taxon>Eukaryota</taxon>
        <taxon>Metazoa</taxon>
        <taxon>Ecdysozoa</taxon>
        <taxon>Arthropoda</taxon>
        <taxon>Crustacea</taxon>
        <taxon>Branchiopoda</taxon>
        <taxon>Diplostraca</taxon>
        <taxon>Cladocera</taxon>
        <taxon>Anomopoda</taxon>
        <taxon>Daphniidae</taxon>
        <taxon>Daphnia</taxon>
    </lineage>
</organism>
<dbReference type="Gene3D" id="3.30.540.10">
    <property type="entry name" value="Fructose-1,6-Bisphosphatase, subunit A, domain 1"/>
    <property type="match status" value="1"/>
</dbReference>
<dbReference type="PhylomeDB" id="E9I5Z8"/>